<organism evidence="3 4">
    <name type="scientific">Gymnopilus dilepis</name>
    <dbReference type="NCBI Taxonomy" id="231916"/>
    <lineage>
        <taxon>Eukaryota</taxon>
        <taxon>Fungi</taxon>
        <taxon>Dikarya</taxon>
        <taxon>Basidiomycota</taxon>
        <taxon>Agaricomycotina</taxon>
        <taxon>Agaricomycetes</taxon>
        <taxon>Agaricomycetidae</taxon>
        <taxon>Agaricales</taxon>
        <taxon>Agaricineae</taxon>
        <taxon>Hymenogastraceae</taxon>
        <taxon>Gymnopilus</taxon>
    </lineage>
</organism>
<accession>A0A409VF63</accession>
<evidence type="ECO:0000256" key="1">
    <source>
        <dbReference type="SAM" id="MobiDB-lite"/>
    </source>
</evidence>
<feature type="region of interest" description="Disordered" evidence="1">
    <location>
        <begin position="406"/>
        <end position="431"/>
    </location>
</feature>
<feature type="region of interest" description="Disordered" evidence="1">
    <location>
        <begin position="440"/>
        <end position="459"/>
    </location>
</feature>
<gene>
    <name evidence="3" type="ORF">CVT26_002599</name>
</gene>
<sequence>MASARTPSVFVDDSDPRIVYQQMAPDENVRATDIAQFATSPIYGTLHATTFLSGTFTFDFEGTSIGAFFTSNSTTSALKTCVVDNVQQDVVLEENGASVVCQTSNPLQPGKHTLIVSITTVFLDEGDLVLFDYIQYTPSGADTSGEDIVYYTGDPTIKLSSSGQVLETGGTLDLDFIGYSLSVFVDFSSADSHSPSNVSYAIDGGEPLIFTIENFASTENSDVDAALVLQTPVFSAGQHHLHLIFLGSSETVPFNLNRIIVQNSNFRTSDLNPFPPISSVVQGQINTPSSSSVLSGPPVTTPAPPIASSLRHPISSVLPPSSSNQSAALLPSGRGRLDGIHLGLALGIAVAVIGCLICCLCIFIHRRRKMFVPSDGTLHPDVFARPYLLPKILRLDFGNWRIIPGRSPEDQTKHKRRCTTISPPRSQLAAPAAAYVDAPKRTYIPDNSNLDLPPAYGEP</sequence>
<keyword evidence="4" id="KW-1185">Reference proteome</keyword>
<comment type="caution">
    <text evidence="3">The sequence shown here is derived from an EMBL/GenBank/DDBJ whole genome shotgun (WGS) entry which is preliminary data.</text>
</comment>
<reference evidence="3 4" key="1">
    <citation type="journal article" date="2018" name="Evol. Lett.">
        <title>Horizontal gene cluster transfer increased hallucinogenic mushroom diversity.</title>
        <authorList>
            <person name="Reynolds H.T."/>
            <person name="Vijayakumar V."/>
            <person name="Gluck-Thaler E."/>
            <person name="Korotkin H.B."/>
            <person name="Matheny P.B."/>
            <person name="Slot J.C."/>
        </authorList>
    </citation>
    <scope>NUCLEOTIDE SEQUENCE [LARGE SCALE GENOMIC DNA]</scope>
    <source>
        <strain evidence="3 4">SRW20</strain>
    </source>
</reference>
<keyword evidence="2" id="KW-0472">Membrane</keyword>
<name>A0A409VF63_9AGAR</name>
<dbReference type="Proteomes" id="UP000284706">
    <property type="component" value="Unassembled WGS sequence"/>
</dbReference>
<evidence type="ECO:0000313" key="3">
    <source>
        <dbReference type="EMBL" id="PPQ64881.1"/>
    </source>
</evidence>
<evidence type="ECO:0000256" key="2">
    <source>
        <dbReference type="SAM" id="Phobius"/>
    </source>
</evidence>
<keyword evidence="2" id="KW-1133">Transmembrane helix</keyword>
<dbReference type="OrthoDB" id="2910200at2759"/>
<dbReference type="EMBL" id="NHYE01005661">
    <property type="protein sequence ID" value="PPQ64881.1"/>
    <property type="molecule type" value="Genomic_DNA"/>
</dbReference>
<evidence type="ECO:0008006" key="5">
    <source>
        <dbReference type="Google" id="ProtNLM"/>
    </source>
</evidence>
<dbReference type="InParanoid" id="A0A409VF63"/>
<proteinExistence type="predicted"/>
<dbReference type="AlphaFoldDB" id="A0A409VF63"/>
<evidence type="ECO:0000313" key="4">
    <source>
        <dbReference type="Proteomes" id="UP000284706"/>
    </source>
</evidence>
<feature type="transmembrane region" description="Helical" evidence="2">
    <location>
        <begin position="340"/>
        <end position="364"/>
    </location>
</feature>
<keyword evidence="2" id="KW-0812">Transmembrane</keyword>
<protein>
    <recommendedName>
        <fullName evidence="5">Transmembrane protein</fullName>
    </recommendedName>
</protein>